<dbReference type="Gramene" id="TuG1812G0100002810.01.T01">
    <property type="protein sequence ID" value="TuG1812G0100002810.01.T01"/>
    <property type="gene ID" value="TuG1812G0100002810.01"/>
</dbReference>
<dbReference type="AlphaFoldDB" id="A0A8R7K1B8"/>
<reference evidence="1" key="3">
    <citation type="submission" date="2022-06" db="UniProtKB">
        <authorList>
            <consortium name="EnsemblPlants"/>
        </authorList>
    </citation>
    <scope>IDENTIFICATION</scope>
</reference>
<name>A0A8R7K1B8_TRIUA</name>
<keyword evidence="2" id="KW-1185">Reference proteome</keyword>
<dbReference type="EnsemblPlants" id="TuG1812G0100002810.01.T01">
    <property type="protein sequence ID" value="TuG1812G0100002810.01.T01"/>
    <property type="gene ID" value="TuG1812G0100002810.01"/>
</dbReference>
<accession>A0A8R7K1B8</accession>
<organism evidence="1 2">
    <name type="scientific">Triticum urartu</name>
    <name type="common">Red wild einkorn</name>
    <name type="synonym">Crithodium urartu</name>
    <dbReference type="NCBI Taxonomy" id="4572"/>
    <lineage>
        <taxon>Eukaryota</taxon>
        <taxon>Viridiplantae</taxon>
        <taxon>Streptophyta</taxon>
        <taxon>Embryophyta</taxon>
        <taxon>Tracheophyta</taxon>
        <taxon>Spermatophyta</taxon>
        <taxon>Magnoliopsida</taxon>
        <taxon>Liliopsida</taxon>
        <taxon>Poales</taxon>
        <taxon>Poaceae</taxon>
        <taxon>BOP clade</taxon>
        <taxon>Pooideae</taxon>
        <taxon>Triticodae</taxon>
        <taxon>Triticeae</taxon>
        <taxon>Triticinae</taxon>
        <taxon>Triticum</taxon>
    </lineage>
</organism>
<proteinExistence type="predicted"/>
<reference evidence="2" key="1">
    <citation type="journal article" date="2013" name="Nature">
        <title>Draft genome of the wheat A-genome progenitor Triticum urartu.</title>
        <authorList>
            <person name="Ling H.Q."/>
            <person name="Zhao S."/>
            <person name="Liu D."/>
            <person name="Wang J."/>
            <person name="Sun H."/>
            <person name="Zhang C."/>
            <person name="Fan H."/>
            <person name="Li D."/>
            <person name="Dong L."/>
            <person name="Tao Y."/>
            <person name="Gao C."/>
            <person name="Wu H."/>
            <person name="Li Y."/>
            <person name="Cui Y."/>
            <person name="Guo X."/>
            <person name="Zheng S."/>
            <person name="Wang B."/>
            <person name="Yu K."/>
            <person name="Liang Q."/>
            <person name="Yang W."/>
            <person name="Lou X."/>
            <person name="Chen J."/>
            <person name="Feng M."/>
            <person name="Jian J."/>
            <person name="Zhang X."/>
            <person name="Luo G."/>
            <person name="Jiang Y."/>
            <person name="Liu J."/>
            <person name="Wang Z."/>
            <person name="Sha Y."/>
            <person name="Zhang B."/>
            <person name="Wu H."/>
            <person name="Tang D."/>
            <person name="Shen Q."/>
            <person name="Xue P."/>
            <person name="Zou S."/>
            <person name="Wang X."/>
            <person name="Liu X."/>
            <person name="Wang F."/>
            <person name="Yang Y."/>
            <person name="An X."/>
            <person name="Dong Z."/>
            <person name="Zhang K."/>
            <person name="Zhang X."/>
            <person name="Luo M.C."/>
            <person name="Dvorak J."/>
            <person name="Tong Y."/>
            <person name="Wang J."/>
            <person name="Yang H."/>
            <person name="Li Z."/>
            <person name="Wang D."/>
            <person name="Zhang A."/>
            <person name="Wang J."/>
        </authorList>
    </citation>
    <scope>NUCLEOTIDE SEQUENCE</scope>
    <source>
        <strain evidence="2">cv. G1812</strain>
    </source>
</reference>
<dbReference type="Proteomes" id="UP000015106">
    <property type="component" value="Chromosome 1"/>
</dbReference>
<evidence type="ECO:0000313" key="2">
    <source>
        <dbReference type="Proteomes" id="UP000015106"/>
    </source>
</evidence>
<reference evidence="1" key="2">
    <citation type="submission" date="2018-03" db="EMBL/GenBank/DDBJ databases">
        <title>The Triticum urartu genome reveals the dynamic nature of wheat genome evolution.</title>
        <authorList>
            <person name="Ling H."/>
            <person name="Ma B."/>
            <person name="Shi X."/>
            <person name="Liu H."/>
            <person name="Dong L."/>
            <person name="Sun H."/>
            <person name="Cao Y."/>
            <person name="Gao Q."/>
            <person name="Zheng S."/>
            <person name="Li Y."/>
            <person name="Yu Y."/>
            <person name="Du H."/>
            <person name="Qi M."/>
            <person name="Li Y."/>
            <person name="Yu H."/>
            <person name="Cui Y."/>
            <person name="Wang N."/>
            <person name="Chen C."/>
            <person name="Wu H."/>
            <person name="Zhao Y."/>
            <person name="Zhang J."/>
            <person name="Li Y."/>
            <person name="Zhou W."/>
            <person name="Zhang B."/>
            <person name="Hu W."/>
            <person name="Eijk M."/>
            <person name="Tang J."/>
            <person name="Witsenboer H."/>
            <person name="Zhao S."/>
            <person name="Li Z."/>
            <person name="Zhang A."/>
            <person name="Wang D."/>
            <person name="Liang C."/>
        </authorList>
    </citation>
    <scope>NUCLEOTIDE SEQUENCE [LARGE SCALE GENOMIC DNA]</scope>
    <source>
        <strain evidence="1">cv. G1812</strain>
    </source>
</reference>
<evidence type="ECO:0000313" key="1">
    <source>
        <dbReference type="EnsemblPlants" id="TuG1812G0100002810.01.T01"/>
    </source>
</evidence>
<sequence>VGFFIPWWCEVEFNDLLNLWRKKPAHGNWLVLDCDWFLLMSSFSACGITEHPLMFSLL</sequence>
<protein>
    <submittedName>
        <fullName evidence="1">Uncharacterized protein</fullName>
    </submittedName>
</protein>